<evidence type="ECO:0000256" key="1">
    <source>
        <dbReference type="SAM" id="MobiDB-lite"/>
    </source>
</evidence>
<dbReference type="OrthoDB" id="663559at2"/>
<feature type="transmembrane region" description="Helical" evidence="2">
    <location>
        <begin position="135"/>
        <end position="159"/>
    </location>
</feature>
<sequence length="347" mass="38679">MISLSNYEEYFILYMDNELDAAGKAMVETFVAQHPHLEEEFEILLSTKLPVDNLSFTGKEELLSSSMKLNAVDENLLLYIDDELPKAERKIVEEKIKADKDFALQHSLLLQTKLDGKETVSYPNKKELYRHERKVVPFGTWMRIAAAVVVLLFGTLFYLRTGEKSLPGNNGSVVAKLPTKITKPTIKQETTPVAKDVNQNNNPLKENLVMRPTDSHLPGKQEPSILKSENNDQQTAALMNGHESVDRRNEISPLSTSRFVSEQNIGDAVALNESVTHTPVTSALPVRNTDEDAGEPAVTDGDFKDTRKTPARGFFRKVSRFIERKAGIGTANADNELLIGSVALKLK</sequence>
<evidence type="ECO:0000256" key="2">
    <source>
        <dbReference type="SAM" id="Phobius"/>
    </source>
</evidence>
<protein>
    <submittedName>
        <fullName evidence="3">Uncharacterized protein</fullName>
    </submittedName>
</protein>
<keyword evidence="2" id="KW-0812">Transmembrane</keyword>
<gene>
    <name evidence="3" type="ORF">FSB75_13835</name>
</gene>
<dbReference type="RefSeq" id="WP_146788655.1">
    <property type="nucleotide sequence ID" value="NZ_BAABIO010000003.1"/>
</dbReference>
<keyword evidence="4" id="KW-1185">Reference proteome</keyword>
<evidence type="ECO:0000313" key="4">
    <source>
        <dbReference type="Proteomes" id="UP000321204"/>
    </source>
</evidence>
<dbReference type="EMBL" id="CP042433">
    <property type="protein sequence ID" value="QEC56933.1"/>
    <property type="molecule type" value="Genomic_DNA"/>
</dbReference>
<keyword evidence="2" id="KW-0472">Membrane</keyword>
<dbReference type="KEGG" id="fgg:FSB75_13835"/>
<feature type="region of interest" description="Disordered" evidence="1">
    <location>
        <begin position="285"/>
        <end position="308"/>
    </location>
</feature>
<name>A0A5B8UK47_9BACT</name>
<accession>A0A5B8UK47</accession>
<keyword evidence="2" id="KW-1133">Transmembrane helix</keyword>
<proteinExistence type="predicted"/>
<feature type="region of interest" description="Disordered" evidence="1">
    <location>
        <begin position="196"/>
        <end position="226"/>
    </location>
</feature>
<evidence type="ECO:0000313" key="3">
    <source>
        <dbReference type="EMBL" id="QEC56933.1"/>
    </source>
</evidence>
<dbReference type="AlphaFoldDB" id="A0A5B8UK47"/>
<dbReference type="Proteomes" id="UP000321204">
    <property type="component" value="Chromosome"/>
</dbReference>
<organism evidence="3 4">
    <name type="scientific">Flavisolibacter ginsenosidimutans</name>
    <dbReference type="NCBI Taxonomy" id="661481"/>
    <lineage>
        <taxon>Bacteria</taxon>
        <taxon>Pseudomonadati</taxon>
        <taxon>Bacteroidota</taxon>
        <taxon>Chitinophagia</taxon>
        <taxon>Chitinophagales</taxon>
        <taxon>Chitinophagaceae</taxon>
        <taxon>Flavisolibacter</taxon>
    </lineage>
</organism>
<reference evidence="3 4" key="1">
    <citation type="journal article" date="2015" name="Int. J. Syst. Evol. Microbiol.">
        <title>Flavisolibacter ginsenosidimutans sp. nov., with ginsenoside-converting activity isolated from soil used for cultivating ginseng.</title>
        <authorList>
            <person name="Zhao Y."/>
            <person name="Liu Q."/>
            <person name="Kang M.S."/>
            <person name="Jin F."/>
            <person name="Yu H."/>
            <person name="Im W.T."/>
        </authorList>
    </citation>
    <scope>NUCLEOTIDE SEQUENCE [LARGE SCALE GENOMIC DNA]</scope>
    <source>
        <strain evidence="3 4">Gsoil 636</strain>
    </source>
</reference>